<dbReference type="InterPro" id="IPR036390">
    <property type="entry name" value="WH_DNA-bd_sf"/>
</dbReference>
<dbReference type="Pfam" id="PF00027">
    <property type="entry name" value="cNMP_binding"/>
    <property type="match status" value="1"/>
</dbReference>
<dbReference type="GO" id="GO:0003677">
    <property type="term" value="F:DNA binding"/>
    <property type="evidence" value="ECO:0007669"/>
    <property type="project" value="UniProtKB-KW"/>
</dbReference>
<dbReference type="InterPro" id="IPR014710">
    <property type="entry name" value="RmlC-like_jellyroll"/>
</dbReference>
<feature type="domain" description="Cyclic nucleotide-binding" evidence="4">
    <location>
        <begin position="11"/>
        <end position="55"/>
    </location>
</feature>
<dbReference type="CDD" id="cd00038">
    <property type="entry name" value="CAP_ED"/>
    <property type="match status" value="1"/>
</dbReference>
<dbReference type="GO" id="GO:0003700">
    <property type="term" value="F:DNA-binding transcription factor activity"/>
    <property type="evidence" value="ECO:0007669"/>
    <property type="project" value="TreeGrafter"/>
</dbReference>
<dbReference type="GO" id="GO:0005829">
    <property type="term" value="C:cytosol"/>
    <property type="evidence" value="ECO:0007669"/>
    <property type="project" value="TreeGrafter"/>
</dbReference>
<dbReference type="Proteomes" id="UP000281975">
    <property type="component" value="Unassembled WGS sequence"/>
</dbReference>
<dbReference type="Gene3D" id="2.60.120.10">
    <property type="entry name" value="Jelly Rolls"/>
    <property type="match status" value="1"/>
</dbReference>
<dbReference type="Pfam" id="PF13545">
    <property type="entry name" value="HTH_Crp_2"/>
    <property type="match status" value="1"/>
</dbReference>
<evidence type="ECO:0000256" key="3">
    <source>
        <dbReference type="ARBA" id="ARBA00023163"/>
    </source>
</evidence>
<name>A0A420WWE6_9GAMM</name>
<evidence type="ECO:0000256" key="2">
    <source>
        <dbReference type="ARBA" id="ARBA00023125"/>
    </source>
</evidence>
<dbReference type="Gene3D" id="1.10.10.10">
    <property type="entry name" value="Winged helix-like DNA-binding domain superfamily/Winged helix DNA-binding domain"/>
    <property type="match status" value="1"/>
</dbReference>
<keyword evidence="7" id="KW-1185">Reference proteome</keyword>
<comment type="caution">
    <text evidence="6">The sequence shown here is derived from an EMBL/GenBank/DDBJ whole genome shotgun (WGS) entry which is preliminary data.</text>
</comment>
<evidence type="ECO:0000259" key="4">
    <source>
        <dbReference type="PROSITE" id="PS50042"/>
    </source>
</evidence>
<dbReference type="InterPro" id="IPR012318">
    <property type="entry name" value="HTH_CRP"/>
</dbReference>
<dbReference type="InterPro" id="IPR050397">
    <property type="entry name" value="Env_Response_Regulators"/>
</dbReference>
<evidence type="ECO:0000313" key="7">
    <source>
        <dbReference type="Proteomes" id="UP000281975"/>
    </source>
</evidence>
<keyword evidence="3" id="KW-0804">Transcription</keyword>
<dbReference type="InterPro" id="IPR018490">
    <property type="entry name" value="cNMP-bd_dom_sf"/>
</dbReference>
<feature type="domain" description="HTH crp-type" evidence="5">
    <location>
        <begin position="145"/>
        <end position="219"/>
    </location>
</feature>
<dbReference type="PROSITE" id="PS50042">
    <property type="entry name" value="CNMP_BINDING_3"/>
    <property type="match status" value="1"/>
</dbReference>
<evidence type="ECO:0000259" key="5">
    <source>
        <dbReference type="PROSITE" id="PS51063"/>
    </source>
</evidence>
<dbReference type="InterPro" id="IPR036388">
    <property type="entry name" value="WH-like_DNA-bd_sf"/>
</dbReference>
<keyword evidence="1" id="KW-0805">Transcription regulation</keyword>
<dbReference type="RefSeq" id="WP_121172931.1">
    <property type="nucleotide sequence ID" value="NZ_RBIN01000005.1"/>
</dbReference>
<dbReference type="PANTHER" id="PTHR24567">
    <property type="entry name" value="CRP FAMILY TRANSCRIPTIONAL REGULATORY PROTEIN"/>
    <property type="match status" value="1"/>
</dbReference>
<dbReference type="OrthoDB" id="9126850at2"/>
<accession>A0A420WWE6</accession>
<gene>
    <name evidence="6" type="ORF">C7446_1983</name>
</gene>
<proteinExistence type="predicted"/>
<dbReference type="SUPFAM" id="SSF46785">
    <property type="entry name" value="Winged helix' DNA-binding domain"/>
    <property type="match status" value="1"/>
</dbReference>
<dbReference type="SMART" id="SM00419">
    <property type="entry name" value="HTH_CRP"/>
    <property type="match status" value="1"/>
</dbReference>
<evidence type="ECO:0000256" key="1">
    <source>
        <dbReference type="ARBA" id="ARBA00023015"/>
    </source>
</evidence>
<dbReference type="AlphaFoldDB" id="A0A420WWE6"/>
<dbReference type="InterPro" id="IPR000595">
    <property type="entry name" value="cNMP-bd_dom"/>
</dbReference>
<organism evidence="6 7">
    <name type="scientific">Kushneria sinocarnis</name>
    <dbReference type="NCBI Taxonomy" id="595502"/>
    <lineage>
        <taxon>Bacteria</taxon>
        <taxon>Pseudomonadati</taxon>
        <taxon>Pseudomonadota</taxon>
        <taxon>Gammaproteobacteria</taxon>
        <taxon>Oceanospirillales</taxon>
        <taxon>Halomonadaceae</taxon>
        <taxon>Kushneria</taxon>
    </lineage>
</organism>
<sequence length="247" mass="28380">MIETLLCRLENFQPLADEDRRVLQQALTPPVRMDRGEDVISEGERPEHVHLMIDGWACRYKLLADGQRHIMAYLMPGDLCDIHITLLNRMDHSIGILTRAHVAGIPRQALDHIYAHHPELTRALFWSTLVDEATLREWLVNEGHRPADQRLAHLFCELLVRARVAGLTENHCMELPLTQDELSDAMGLSTVHTNRVLQKLRREGLLTLRGRTLSVHDWQGLTEFADFDPLYLHLERSERMSDLLGGI</sequence>
<dbReference type="PROSITE" id="PS51063">
    <property type="entry name" value="HTH_CRP_2"/>
    <property type="match status" value="1"/>
</dbReference>
<dbReference type="PANTHER" id="PTHR24567:SF68">
    <property type="entry name" value="DNA-BINDING TRANSCRIPTIONAL DUAL REGULATOR CRP"/>
    <property type="match status" value="1"/>
</dbReference>
<dbReference type="SMART" id="SM00100">
    <property type="entry name" value="cNMP"/>
    <property type="match status" value="1"/>
</dbReference>
<evidence type="ECO:0000313" key="6">
    <source>
        <dbReference type="EMBL" id="RKR03458.1"/>
    </source>
</evidence>
<keyword evidence="2" id="KW-0238">DNA-binding</keyword>
<dbReference type="SUPFAM" id="SSF51206">
    <property type="entry name" value="cAMP-binding domain-like"/>
    <property type="match status" value="1"/>
</dbReference>
<dbReference type="EMBL" id="RBIN01000005">
    <property type="protein sequence ID" value="RKR03458.1"/>
    <property type="molecule type" value="Genomic_DNA"/>
</dbReference>
<reference evidence="6 7" key="1">
    <citation type="submission" date="2018-10" db="EMBL/GenBank/DDBJ databases">
        <title>Genomic Encyclopedia of Type Strains, Phase IV (KMG-IV): sequencing the most valuable type-strain genomes for metagenomic binning, comparative biology and taxonomic classification.</title>
        <authorList>
            <person name="Goeker M."/>
        </authorList>
    </citation>
    <scope>NUCLEOTIDE SEQUENCE [LARGE SCALE GENOMIC DNA]</scope>
    <source>
        <strain evidence="6 7">DSM 23229</strain>
    </source>
</reference>
<protein>
    <submittedName>
        <fullName evidence="6">CRP-like cAMP-binding protein</fullName>
    </submittedName>
</protein>